<sequence>MAYSSNIILSGDTLGERHLHLNRLVRETKDTGNAALIIKIHPENTVIDKIFKIDLAVKNKDVEYILNTLKDRDMLYVTRALKCDWLLDAEYSGIINPKNLEENLYGEMIKPAVNKIKHFIQIKLKVPERCEEFYKYYKSDFNESIKYMRHCSPEFIAEQVADIIEKLTPNHLEILCKLNPIVGKLYFDLLKANRDALARYLENEQKYFDSLKSILKSDGNSYLDLVECYFNVDNFQRLSVSSSKFIMQNYKERFMQKCEMYTLQILNINAVAQCLSSEECQELVLKLARSQYLEHWFSYQGVEPLIKRMKPDERSAFKKRVFVEKNVGDKITEWPYPKPMPLELRNDDDHVFKDVEQEIYFDFECEDFCGKPMLRKRKFAGYSVAMKCGSGYAIRKTPLDILFDRYRFIGFTQAFNELTNRLQAESTIQGRQNIMLVLVSKSGGVIQRVETLLKLLVERHINEPSNLRAAIVRSLVKRVSCWRLPDNVWSLILNFGHGLGLDGVIGELLCVEGLHASLLHYITNGICPPKILMDSYKNNFSTFKDYKLNTSEISSIENHLLPLLLPDYPKEFVDLVTTYKMKVKTVPEADRILTEAARNNLELINKLYDSRIARRQLISLTFPIKQNEASYINALRHDVTLLDNGESFAKLVTKKTVNHDRFLSSLMIYFGETNGLAMKHLCALEKVANEKLKPSLARPLTKLSSDQMLLKKLQNLNVTNKETRRFAAALKSNAHNTSPSVNIDTVDWRFIGAKAVANQVLVCGRNAKENYIKSCLKLNTTAKLALKAALCSPLEVEAFKNIALIKPEVALMVALKCYFQKRDKMNVDVWDILKDLLLHLDTKKLSPKLQSKLCLPEKVPENIEANYFSTIYQSFKKTNKEKLFIILPNIEKHITDIDDDVVREIISDFIEKCTYKENDKDFTKPVISRYLRIIAKYLLLSRTADIQCYKIENVLHPLFDRMESVWTERESDILEYIKEFLQTLKYTKAFMDPQYVSVFPMFENLICRLQKVLPRVKHFETYVKIHLTMLYFKSIRHALSENNNLFRETNKTNAMKVVGIILGENIGSEIKELATEYFVSIIDVYKDGLCFFLNEYFPCNEGRKVFEMSLIKGILKKDYLEAHLLALFVLQSQCQPRYEHYSEVYEYLKQSNFQEVQFFINNEVY</sequence>
<dbReference type="EMBL" id="FZQP02000226">
    <property type="protein sequence ID" value="VVC87966.1"/>
    <property type="molecule type" value="Genomic_DNA"/>
</dbReference>
<name>A0A5E4PPN3_9NEOP</name>
<gene>
    <name evidence="1" type="ORF">LSINAPIS_LOCUS1453</name>
</gene>
<keyword evidence="2" id="KW-1185">Reference proteome</keyword>
<reference evidence="1 2" key="1">
    <citation type="submission" date="2017-07" db="EMBL/GenBank/DDBJ databases">
        <authorList>
            <person name="Talla V."/>
            <person name="Backstrom N."/>
        </authorList>
    </citation>
    <scope>NUCLEOTIDE SEQUENCE [LARGE SCALE GENOMIC DNA]</scope>
</reference>
<organism evidence="1 2">
    <name type="scientific">Leptidea sinapis</name>
    <dbReference type="NCBI Taxonomy" id="189913"/>
    <lineage>
        <taxon>Eukaryota</taxon>
        <taxon>Metazoa</taxon>
        <taxon>Ecdysozoa</taxon>
        <taxon>Arthropoda</taxon>
        <taxon>Hexapoda</taxon>
        <taxon>Insecta</taxon>
        <taxon>Pterygota</taxon>
        <taxon>Neoptera</taxon>
        <taxon>Endopterygota</taxon>
        <taxon>Lepidoptera</taxon>
        <taxon>Glossata</taxon>
        <taxon>Ditrysia</taxon>
        <taxon>Papilionoidea</taxon>
        <taxon>Pieridae</taxon>
        <taxon>Dismorphiinae</taxon>
        <taxon>Leptidea</taxon>
    </lineage>
</organism>
<accession>A0A5E4PPN3</accession>
<dbReference type="AlphaFoldDB" id="A0A5E4PPN3"/>
<proteinExistence type="predicted"/>
<evidence type="ECO:0000313" key="1">
    <source>
        <dbReference type="EMBL" id="VVC87966.1"/>
    </source>
</evidence>
<dbReference type="Proteomes" id="UP000324832">
    <property type="component" value="Unassembled WGS sequence"/>
</dbReference>
<protein>
    <submittedName>
        <fullName evidence="1">Uncharacterized protein</fullName>
    </submittedName>
</protein>
<evidence type="ECO:0000313" key="2">
    <source>
        <dbReference type="Proteomes" id="UP000324832"/>
    </source>
</evidence>